<dbReference type="Proteomes" id="UP000467322">
    <property type="component" value="Unassembled WGS sequence"/>
</dbReference>
<gene>
    <name evidence="3" type="ORF">GQE99_02490</name>
</gene>
<dbReference type="SUPFAM" id="SSF46689">
    <property type="entry name" value="Homeodomain-like"/>
    <property type="match status" value="1"/>
</dbReference>
<comment type="caution">
    <text evidence="3">The sequence shown here is derived from an EMBL/GenBank/DDBJ whole genome shotgun (WGS) entry which is preliminary data.</text>
</comment>
<protein>
    <submittedName>
        <fullName evidence="3">TetR family transcriptional regulator</fullName>
    </submittedName>
</protein>
<dbReference type="AlphaFoldDB" id="A0A845M677"/>
<evidence type="ECO:0000259" key="2">
    <source>
        <dbReference type="Pfam" id="PF00440"/>
    </source>
</evidence>
<accession>A0A845M677</accession>
<dbReference type="EMBL" id="WTUX01000006">
    <property type="protein sequence ID" value="MZR11884.1"/>
    <property type="molecule type" value="Genomic_DNA"/>
</dbReference>
<name>A0A845M677_9RHOB</name>
<dbReference type="Gene3D" id="1.10.357.10">
    <property type="entry name" value="Tetracycline Repressor, domain 2"/>
    <property type="match status" value="1"/>
</dbReference>
<organism evidence="3 4">
    <name type="scientific">Maritimibacter harenae</name>
    <dbReference type="NCBI Taxonomy" id="2606218"/>
    <lineage>
        <taxon>Bacteria</taxon>
        <taxon>Pseudomonadati</taxon>
        <taxon>Pseudomonadota</taxon>
        <taxon>Alphaproteobacteria</taxon>
        <taxon>Rhodobacterales</taxon>
        <taxon>Roseobacteraceae</taxon>
        <taxon>Maritimibacter</taxon>
    </lineage>
</organism>
<sequence>MTTSKPRLSTKDWIAAGFRSLVTKGPEALKAEPLARELGTTKGSFYWHFKDVPDFKTKMLQHWQGAVIQALSAAVDAGGTAAQRLYRINEISATEAGSFGGAALEPAIRAWAQSDAEVAAAVEEIDAKRLAYLGATLKQLDLTNPEFARILYGAFIGMGTLSATDGQDNTDALSTLTAAMLALQDA</sequence>
<feature type="domain" description="HTH tetR-type" evidence="2">
    <location>
        <begin position="14"/>
        <end position="50"/>
    </location>
</feature>
<evidence type="ECO:0000256" key="1">
    <source>
        <dbReference type="ARBA" id="ARBA00023125"/>
    </source>
</evidence>
<evidence type="ECO:0000313" key="4">
    <source>
        <dbReference type="Proteomes" id="UP000467322"/>
    </source>
</evidence>
<dbReference type="Pfam" id="PF00440">
    <property type="entry name" value="TetR_N"/>
    <property type="match status" value="1"/>
</dbReference>
<dbReference type="GO" id="GO:0003677">
    <property type="term" value="F:DNA binding"/>
    <property type="evidence" value="ECO:0007669"/>
    <property type="project" value="UniProtKB-KW"/>
</dbReference>
<dbReference type="InterPro" id="IPR001647">
    <property type="entry name" value="HTH_TetR"/>
</dbReference>
<keyword evidence="4" id="KW-1185">Reference proteome</keyword>
<evidence type="ECO:0000313" key="3">
    <source>
        <dbReference type="EMBL" id="MZR11884.1"/>
    </source>
</evidence>
<dbReference type="InterPro" id="IPR009057">
    <property type="entry name" value="Homeodomain-like_sf"/>
</dbReference>
<dbReference type="RefSeq" id="WP_161350010.1">
    <property type="nucleotide sequence ID" value="NZ_WTUX01000006.1"/>
</dbReference>
<proteinExistence type="predicted"/>
<keyword evidence="1" id="KW-0238">DNA-binding</keyword>
<reference evidence="3 4" key="1">
    <citation type="submission" date="2019-12" db="EMBL/GenBank/DDBJ databases">
        <title>Maritimibacter sp. nov. sp. isolated from sea sand.</title>
        <authorList>
            <person name="Kim J."/>
            <person name="Jeong S.E."/>
            <person name="Jung H.S."/>
            <person name="Jeon C.O."/>
        </authorList>
    </citation>
    <scope>NUCLEOTIDE SEQUENCE [LARGE SCALE GENOMIC DNA]</scope>
    <source>
        <strain evidence="3 4">DP07</strain>
    </source>
</reference>